<dbReference type="AlphaFoldDB" id="A0A2G2WXX5"/>
<name>A0A2G2WXX5_CAPBA</name>
<dbReference type="OrthoDB" id="757982at2759"/>
<sequence>MREAQAINQQCLQNFAPCNFDLNACFYPPLWMENPAYNASFQEPMQGYIGDAYCNKSYFATPLNHKVSRGASSPLSAEYQPMDTSQSWSPLRFTMAASQYN</sequence>
<organism evidence="1 2">
    <name type="scientific">Capsicum baccatum</name>
    <name type="common">Peruvian pepper</name>
    <dbReference type="NCBI Taxonomy" id="33114"/>
    <lineage>
        <taxon>Eukaryota</taxon>
        <taxon>Viridiplantae</taxon>
        <taxon>Streptophyta</taxon>
        <taxon>Embryophyta</taxon>
        <taxon>Tracheophyta</taxon>
        <taxon>Spermatophyta</taxon>
        <taxon>Magnoliopsida</taxon>
        <taxon>eudicotyledons</taxon>
        <taxon>Gunneridae</taxon>
        <taxon>Pentapetalae</taxon>
        <taxon>asterids</taxon>
        <taxon>lamiids</taxon>
        <taxon>Solanales</taxon>
        <taxon>Solanaceae</taxon>
        <taxon>Solanoideae</taxon>
        <taxon>Capsiceae</taxon>
        <taxon>Capsicum</taxon>
    </lineage>
</organism>
<dbReference type="EMBL" id="MLFT02000004">
    <property type="protein sequence ID" value="PHT50094.1"/>
    <property type="molecule type" value="Genomic_DNA"/>
</dbReference>
<keyword evidence="2" id="KW-1185">Reference proteome</keyword>
<gene>
    <name evidence="1" type="ORF">CQW23_09841</name>
</gene>
<proteinExistence type="predicted"/>
<reference evidence="1 2" key="1">
    <citation type="journal article" date="2017" name="Genome Biol.">
        <title>New reference genome sequences of hot pepper reveal the massive evolution of plant disease-resistance genes by retroduplication.</title>
        <authorList>
            <person name="Kim S."/>
            <person name="Park J."/>
            <person name="Yeom S.I."/>
            <person name="Kim Y.M."/>
            <person name="Seo E."/>
            <person name="Kim K.T."/>
            <person name="Kim M.S."/>
            <person name="Lee J.M."/>
            <person name="Cheong K."/>
            <person name="Shin H.S."/>
            <person name="Kim S.B."/>
            <person name="Han K."/>
            <person name="Lee J."/>
            <person name="Park M."/>
            <person name="Lee H.A."/>
            <person name="Lee H.Y."/>
            <person name="Lee Y."/>
            <person name="Oh S."/>
            <person name="Lee J.H."/>
            <person name="Choi E."/>
            <person name="Choi E."/>
            <person name="Lee S.E."/>
            <person name="Jeon J."/>
            <person name="Kim H."/>
            <person name="Choi G."/>
            <person name="Song H."/>
            <person name="Lee J."/>
            <person name="Lee S.C."/>
            <person name="Kwon J.K."/>
            <person name="Lee H.Y."/>
            <person name="Koo N."/>
            <person name="Hong Y."/>
            <person name="Kim R.W."/>
            <person name="Kang W.H."/>
            <person name="Huh J.H."/>
            <person name="Kang B.C."/>
            <person name="Yang T.J."/>
            <person name="Lee Y.H."/>
            <person name="Bennetzen J.L."/>
            <person name="Choi D."/>
        </authorList>
    </citation>
    <scope>NUCLEOTIDE SEQUENCE [LARGE SCALE GENOMIC DNA]</scope>
    <source>
        <strain evidence="2">cv. PBC81</strain>
    </source>
</reference>
<dbReference type="Proteomes" id="UP000224567">
    <property type="component" value="Unassembled WGS sequence"/>
</dbReference>
<evidence type="ECO:0000313" key="2">
    <source>
        <dbReference type="Proteomes" id="UP000224567"/>
    </source>
</evidence>
<comment type="caution">
    <text evidence="1">The sequence shown here is derived from an EMBL/GenBank/DDBJ whole genome shotgun (WGS) entry which is preliminary data.</text>
</comment>
<protein>
    <submittedName>
        <fullName evidence="1">Uncharacterized protein</fullName>
    </submittedName>
</protein>
<dbReference type="STRING" id="33114.A0A2G2WXX5"/>
<accession>A0A2G2WXX5</accession>
<evidence type="ECO:0000313" key="1">
    <source>
        <dbReference type="EMBL" id="PHT50094.1"/>
    </source>
</evidence>
<reference evidence="2" key="2">
    <citation type="journal article" date="2017" name="J. Anim. Genet.">
        <title>Multiple reference genome sequences of hot pepper reveal the massive evolution of plant disease resistance genes by retroduplication.</title>
        <authorList>
            <person name="Kim S."/>
            <person name="Park J."/>
            <person name="Yeom S.-I."/>
            <person name="Kim Y.-M."/>
            <person name="Seo E."/>
            <person name="Kim K.-T."/>
            <person name="Kim M.-S."/>
            <person name="Lee J.M."/>
            <person name="Cheong K."/>
            <person name="Shin H.-S."/>
            <person name="Kim S.-B."/>
            <person name="Han K."/>
            <person name="Lee J."/>
            <person name="Park M."/>
            <person name="Lee H.-A."/>
            <person name="Lee H.-Y."/>
            <person name="Lee Y."/>
            <person name="Oh S."/>
            <person name="Lee J.H."/>
            <person name="Choi E."/>
            <person name="Choi E."/>
            <person name="Lee S.E."/>
            <person name="Jeon J."/>
            <person name="Kim H."/>
            <person name="Choi G."/>
            <person name="Song H."/>
            <person name="Lee J."/>
            <person name="Lee S.-C."/>
            <person name="Kwon J.-K."/>
            <person name="Lee H.-Y."/>
            <person name="Koo N."/>
            <person name="Hong Y."/>
            <person name="Kim R.W."/>
            <person name="Kang W.-H."/>
            <person name="Huh J.H."/>
            <person name="Kang B.-C."/>
            <person name="Yang T.-J."/>
            <person name="Lee Y.-H."/>
            <person name="Bennetzen J.L."/>
            <person name="Choi D."/>
        </authorList>
    </citation>
    <scope>NUCLEOTIDE SEQUENCE [LARGE SCALE GENOMIC DNA]</scope>
    <source>
        <strain evidence="2">cv. PBC81</strain>
    </source>
</reference>